<evidence type="ECO:0000313" key="1">
    <source>
        <dbReference type="EMBL" id="GIY40856.1"/>
    </source>
</evidence>
<gene>
    <name evidence="1" type="ORF">CEXT_668691</name>
</gene>
<accession>A0AAV4T6C6</accession>
<reference evidence="1 2" key="1">
    <citation type="submission" date="2021-06" db="EMBL/GenBank/DDBJ databases">
        <title>Caerostris extrusa draft genome.</title>
        <authorList>
            <person name="Kono N."/>
            <person name="Arakawa K."/>
        </authorList>
    </citation>
    <scope>NUCLEOTIDE SEQUENCE [LARGE SCALE GENOMIC DNA]</scope>
</reference>
<proteinExistence type="predicted"/>
<protein>
    <submittedName>
        <fullName evidence="1">Uncharacterized protein</fullName>
    </submittedName>
</protein>
<comment type="caution">
    <text evidence="1">The sequence shown here is derived from an EMBL/GenBank/DDBJ whole genome shotgun (WGS) entry which is preliminary data.</text>
</comment>
<dbReference type="Proteomes" id="UP001054945">
    <property type="component" value="Unassembled WGS sequence"/>
</dbReference>
<organism evidence="1 2">
    <name type="scientific">Caerostris extrusa</name>
    <name type="common">Bark spider</name>
    <name type="synonym">Caerostris bankana</name>
    <dbReference type="NCBI Taxonomy" id="172846"/>
    <lineage>
        <taxon>Eukaryota</taxon>
        <taxon>Metazoa</taxon>
        <taxon>Ecdysozoa</taxon>
        <taxon>Arthropoda</taxon>
        <taxon>Chelicerata</taxon>
        <taxon>Arachnida</taxon>
        <taxon>Araneae</taxon>
        <taxon>Araneomorphae</taxon>
        <taxon>Entelegynae</taxon>
        <taxon>Araneoidea</taxon>
        <taxon>Araneidae</taxon>
        <taxon>Caerostris</taxon>
    </lineage>
</organism>
<keyword evidence="2" id="KW-1185">Reference proteome</keyword>
<name>A0AAV4T6C6_CAEEX</name>
<sequence>MSLQPMINNRRQLFSRGKTGPSSVQGPVGRQHPLERPLINYSFHPVINQSLKALPFLFFVDLETGGKAAPQRMLLKAYHLISRQNCLVLNFKFTVIN</sequence>
<dbReference type="EMBL" id="BPLR01010669">
    <property type="protein sequence ID" value="GIY40856.1"/>
    <property type="molecule type" value="Genomic_DNA"/>
</dbReference>
<dbReference type="AlphaFoldDB" id="A0AAV4T6C6"/>
<evidence type="ECO:0000313" key="2">
    <source>
        <dbReference type="Proteomes" id="UP001054945"/>
    </source>
</evidence>